<protein>
    <submittedName>
        <fullName evidence="2">Uncharacterized protein</fullName>
    </submittedName>
</protein>
<keyword evidence="3" id="KW-1185">Reference proteome</keyword>
<organism evidence="2 3">
    <name type="scientific">Streptomyces changanensis</name>
    <dbReference type="NCBI Taxonomy" id="2964669"/>
    <lineage>
        <taxon>Bacteria</taxon>
        <taxon>Bacillati</taxon>
        <taxon>Actinomycetota</taxon>
        <taxon>Actinomycetes</taxon>
        <taxon>Kitasatosporales</taxon>
        <taxon>Streptomycetaceae</taxon>
        <taxon>Streptomyces</taxon>
    </lineage>
</organism>
<dbReference type="RefSeq" id="WP_257375501.1">
    <property type="nucleotide sequence ID" value="NZ_CP102332.1"/>
</dbReference>
<reference evidence="2" key="1">
    <citation type="submission" date="2022-08" db="EMBL/GenBank/DDBJ databases">
        <title>Streptomyces changanensis sp. nov., an actinomycete isolated from soil.</title>
        <authorList>
            <person name="Wu H."/>
            <person name="Han L."/>
        </authorList>
    </citation>
    <scope>NUCLEOTIDE SEQUENCE</scope>
    <source>
        <strain evidence="2">HL-66</strain>
    </source>
</reference>
<dbReference type="EMBL" id="CP102332">
    <property type="protein sequence ID" value="UUS33592.1"/>
    <property type="molecule type" value="Genomic_DNA"/>
</dbReference>
<evidence type="ECO:0000313" key="2">
    <source>
        <dbReference type="EMBL" id="UUS33592.1"/>
    </source>
</evidence>
<gene>
    <name evidence="2" type="ORF">NRO40_24040</name>
</gene>
<sequence>MTVRARPRGSPVANHRNSDSPPPERRGPPPEFGDALDDRFASV</sequence>
<evidence type="ECO:0000256" key="1">
    <source>
        <dbReference type="SAM" id="MobiDB-lite"/>
    </source>
</evidence>
<accession>A0ABY5NC18</accession>
<proteinExistence type="predicted"/>
<feature type="region of interest" description="Disordered" evidence="1">
    <location>
        <begin position="1"/>
        <end position="43"/>
    </location>
</feature>
<name>A0ABY5NC18_9ACTN</name>
<feature type="compositionally biased region" description="Basic and acidic residues" evidence="1">
    <location>
        <begin position="16"/>
        <end position="28"/>
    </location>
</feature>
<dbReference type="Proteomes" id="UP001060150">
    <property type="component" value="Chromosome"/>
</dbReference>
<evidence type="ECO:0000313" key="3">
    <source>
        <dbReference type="Proteomes" id="UP001060150"/>
    </source>
</evidence>